<feature type="domain" description="CPAF-like PDZ" evidence="2">
    <location>
        <begin position="602"/>
        <end position="722"/>
    </location>
</feature>
<evidence type="ECO:0000259" key="2">
    <source>
        <dbReference type="Pfam" id="PF23658"/>
    </source>
</evidence>
<evidence type="ECO:0000256" key="1">
    <source>
        <dbReference type="SAM" id="MobiDB-lite"/>
    </source>
</evidence>
<dbReference type="EMBL" id="JAWRVI010000017">
    <property type="protein sequence ID" value="KAK4089980.1"/>
    <property type="molecule type" value="Genomic_DNA"/>
</dbReference>
<dbReference type="Proteomes" id="UP001287286">
    <property type="component" value="Unassembled WGS sequence"/>
</dbReference>
<feature type="region of interest" description="Disordered" evidence="1">
    <location>
        <begin position="162"/>
        <end position="192"/>
    </location>
</feature>
<feature type="region of interest" description="Disordered" evidence="1">
    <location>
        <begin position="70"/>
        <end position="106"/>
    </location>
</feature>
<evidence type="ECO:0000313" key="3">
    <source>
        <dbReference type="EMBL" id="KAK4089980.1"/>
    </source>
</evidence>
<dbReference type="SUPFAM" id="SSF52096">
    <property type="entry name" value="ClpP/crotonase"/>
    <property type="match status" value="1"/>
</dbReference>
<dbReference type="InterPro" id="IPR052766">
    <property type="entry name" value="S41A_metabolite_peptidase"/>
</dbReference>
<dbReference type="Pfam" id="PF23658">
    <property type="entry name" value="PDZ_CPAF_rel"/>
    <property type="match status" value="1"/>
</dbReference>
<accession>A0ABR0C1C3</accession>
<name>A0ABR0C1C3_PURLI</name>
<organism evidence="3 4">
    <name type="scientific">Purpureocillium lilacinum</name>
    <name type="common">Paecilomyces lilacinus</name>
    <dbReference type="NCBI Taxonomy" id="33203"/>
    <lineage>
        <taxon>Eukaryota</taxon>
        <taxon>Fungi</taxon>
        <taxon>Dikarya</taxon>
        <taxon>Ascomycota</taxon>
        <taxon>Pezizomycotina</taxon>
        <taxon>Sordariomycetes</taxon>
        <taxon>Hypocreomycetidae</taxon>
        <taxon>Hypocreales</taxon>
        <taxon>Ophiocordycipitaceae</taxon>
        <taxon>Purpureocillium</taxon>
    </lineage>
</organism>
<proteinExistence type="predicted"/>
<evidence type="ECO:0000313" key="4">
    <source>
        <dbReference type="Proteomes" id="UP001287286"/>
    </source>
</evidence>
<dbReference type="Gene3D" id="3.90.226.10">
    <property type="entry name" value="2-enoyl-CoA Hydratase, Chain A, domain 1"/>
    <property type="match status" value="1"/>
</dbReference>
<dbReference type="PANTHER" id="PTHR37049">
    <property type="entry name" value="PEPTIDASE S41 FAMILY PROTEIN"/>
    <property type="match status" value="1"/>
</dbReference>
<gene>
    <name evidence="3" type="ORF">Purlil1_5606</name>
</gene>
<keyword evidence="4" id="KW-1185">Reference proteome</keyword>
<dbReference type="PANTHER" id="PTHR37049:SF4">
    <property type="entry name" value="RHODANESE DOMAIN-CONTAINING PROTEIN"/>
    <property type="match status" value="1"/>
</dbReference>
<dbReference type="InterPro" id="IPR029045">
    <property type="entry name" value="ClpP/crotonase-like_dom_sf"/>
</dbReference>
<protein>
    <recommendedName>
        <fullName evidence="2">CPAF-like PDZ domain-containing protein</fullName>
    </recommendedName>
</protein>
<dbReference type="InterPro" id="IPR056186">
    <property type="entry name" value="PDZ_CPAF-rel"/>
</dbReference>
<sequence length="1161" mass="125224">MDSIVAGGSINCQCAQRTALLNSKQGQGDTLMRRDQDQVLTERNGGERHWLHAARWKHYERQFVPRIIRTGSNRLPARRPESRQDGPPPKETAARASTEQERRTTHDVALNSLIVRHAASTTRWAGRRAGGNEAPASAAHRSVTLILGLSLISSRRVGGSLGQPGAFYPPPSCSDPSTSREMSRPWRPPGRGPFAARVTTTKSAEINQLPTWQRARTAADVAFHPAAAPGEPGLTACACRAGDPYAEGAPRHGRQKILAPSSRDHGDHGCAGANGPGLPRACCYRWRCEVVRGASWEEQPCLVWCFSGHSDYLTHGDASHAVPWRSRLSVGLSYPSACLAVACSASSHSLAHLRGPLDLALLTMRNGVIAAALLAGAADFAAAAPGNGCNADNCLRALRATQIPGRLESARAFCASYTAVPSPTGVAVPSYAADACKKNQNADQPARLSSACACIAPATTTTATPTTTPTTSPTANACAQVSASWASQKKTTATPTVAATLAHECLESVPLGKDAAIKLVDSLVPYLEWQSDAAYKKDPPKDYFYPGFDLFANLAKVKANLQADKYKSEYAFQADLYETVFGPGHDGHYVFYPDALTKVLKWRRDRSLVSVSEDGKSLPVIKLYEDVVKDPKTARVVSKINGIEASKYVEDTIVKATYNQDVDSAYNSMFYSKAISATNNLSGYFQSGGRIGVIYQGANTTITFADGEDLTLENKANVIGDMTGVTDGPSFYKKFCTPQPAQKAAKKAAAVAKQLPGYPKPVISTTDGVVSGYYLTGEGLEHVAVIVLTSFEPRSPAEFQAVTQDFLEEAKAAGKTKLVVDFQVNGGGYILLGYDFFRQLFPQVQEDGYSRWKENGGFNAMSRIFSDAVKDLDPANSADGALINLYESWFNYRYDLNLTLDKFSTFEDKFAPQVHKDTPYTSLMRWNLNDPLTTVNATFGMGIEISGYGTRKNLTQHFKAEDIVLLYDGVCASTCTLASEMLRIQGGVKSVAFGGRPREGPIQGVGGVKGSQVLQFSNILDYAQQAAELTKDPKQLAELNRYTDLPLQRSSAAAVNVRDQILRDNVNDGLPAQFVAENADCRLYWTAPMISDVSEIWKAAANSAFNGAKCANGGIKASKRSATAPAPAVLVPRARLSASVDTTPVEHSEEWLAVHQQKAIE</sequence>
<comment type="caution">
    <text evidence="3">The sequence shown here is derived from an EMBL/GenBank/DDBJ whole genome shotgun (WGS) entry which is preliminary data.</text>
</comment>
<reference evidence="3 4" key="1">
    <citation type="journal article" date="2024" name="Microbiol. Resour. Announc.">
        <title>Genome annotations for the ascomycete fungi Trichoderma harzianum, Trichoderma aggressivum, and Purpureocillium lilacinum.</title>
        <authorList>
            <person name="Beijen E.P.W."/>
            <person name="Ohm R.A."/>
        </authorList>
    </citation>
    <scope>NUCLEOTIDE SEQUENCE [LARGE SCALE GENOMIC DNA]</scope>
    <source>
        <strain evidence="3 4">CBS 150709</strain>
    </source>
</reference>